<dbReference type="GO" id="GO:0003700">
    <property type="term" value="F:DNA-binding transcription factor activity"/>
    <property type="evidence" value="ECO:0007669"/>
    <property type="project" value="InterPro"/>
</dbReference>
<dbReference type="PROSITE" id="PS50995">
    <property type="entry name" value="HTH_MARR_2"/>
    <property type="match status" value="1"/>
</dbReference>
<feature type="domain" description="HTH marR-type" evidence="2">
    <location>
        <begin position="33"/>
        <end position="162"/>
    </location>
</feature>
<dbReference type="Pfam" id="PF12802">
    <property type="entry name" value="MarR_2"/>
    <property type="match status" value="1"/>
</dbReference>
<sequence>MARPTAGAPGTGKPDHKAAPGPQAAAAGTPRRTAFLLSQLGSLSAARFAERTGAMGLSASDAGTLRLVGHSPGLSQRLLANRLGALPSSVVPLIDSLETRGLVERSRSSTDRRNYELRLTPAGRAMVHQLRTVAEDHESELLSALTSEQSAELARLLALVAEGNNVDGELHRNTATPDSSGTGSEPK</sequence>
<feature type="compositionally biased region" description="Low complexity" evidence="1">
    <location>
        <begin position="19"/>
        <end position="28"/>
    </location>
</feature>
<dbReference type="InterPro" id="IPR000835">
    <property type="entry name" value="HTH_MarR-typ"/>
</dbReference>
<dbReference type="InterPro" id="IPR036388">
    <property type="entry name" value="WH-like_DNA-bd_sf"/>
</dbReference>
<dbReference type="SUPFAM" id="SSF46785">
    <property type="entry name" value="Winged helix' DNA-binding domain"/>
    <property type="match status" value="1"/>
</dbReference>
<feature type="region of interest" description="Disordered" evidence="1">
    <location>
        <begin position="1"/>
        <end position="28"/>
    </location>
</feature>
<dbReference type="InterPro" id="IPR036390">
    <property type="entry name" value="WH_DNA-bd_sf"/>
</dbReference>
<dbReference type="PRINTS" id="PR00598">
    <property type="entry name" value="HTHMARR"/>
</dbReference>
<gene>
    <name evidence="3" type="ORF">CVV68_16725</name>
</gene>
<reference evidence="3 4" key="1">
    <citation type="submission" date="2018-05" db="EMBL/GenBank/DDBJ databases">
        <title>Genetic diversity of glacier-inhabiting Cryobacterium bacteria in China and description of Cryobacterium mengkeensis sp. nov. and Arthrobacter glacialis sp. nov.</title>
        <authorList>
            <person name="Liu Q."/>
            <person name="Xin Y.-H."/>
        </authorList>
    </citation>
    <scope>NUCLEOTIDE SEQUENCE [LARGE SCALE GENOMIC DNA]</scope>
    <source>
        <strain evidence="3 4">LI2</strain>
    </source>
</reference>
<dbReference type="EMBL" id="QJVD01000020">
    <property type="protein sequence ID" value="PYI65867.1"/>
    <property type="molecule type" value="Genomic_DNA"/>
</dbReference>
<feature type="region of interest" description="Disordered" evidence="1">
    <location>
        <begin position="168"/>
        <end position="187"/>
    </location>
</feature>
<dbReference type="AlphaFoldDB" id="A0A2V5LS93"/>
<dbReference type="OrthoDB" id="4462574at2"/>
<dbReference type="PANTHER" id="PTHR33164:SF43">
    <property type="entry name" value="HTH-TYPE TRANSCRIPTIONAL REPRESSOR YETL"/>
    <property type="match status" value="1"/>
</dbReference>
<dbReference type="RefSeq" id="WP_110502142.1">
    <property type="nucleotide sequence ID" value="NZ_QJVD01000020.1"/>
</dbReference>
<keyword evidence="4" id="KW-1185">Reference proteome</keyword>
<name>A0A2V5LS93_9MICC</name>
<proteinExistence type="predicted"/>
<dbReference type="PANTHER" id="PTHR33164">
    <property type="entry name" value="TRANSCRIPTIONAL REGULATOR, MARR FAMILY"/>
    <property type="match status" value="1"/>
</dbReference>
<dbReference type="Gene3D" id="1.10.10.10">
    <property type="entry name" value="Winged helix-like DNA-binding domain superfamily/Winged helix DNA-binding domain"/>
    <property type="match status" value="1"/>
</dbReference>
<dbReference type="InterPro" id="IPR039422">
    <property type="entry name" value="MarR/SlyA-like"/>
</dbReference>
<accession>A0A2V5LS93</accession>
<protein>
    <submittedName>
        <fullName evidence="3">MarR family transcriptional regulator</fullName>
    </submittedName>
</protein>
<evidence type="ECO:0000313" key="3">
    <source>
        <dbReference type="EMBL" id="PYI65867.1"/>
    </source>
</evidence>
<organism evidence="3 4">
    <name type="scientific">Arthrobacter livingstonensis</name>
    <dbReference type="NCBI Taxonomy" id="670078"/>
    <lineage>
        <taxon>Bacteria</taxon>
        <taxon>Bacillati</taxon>
        <taxon>Actinomycetota</taxon>
        <taxon>Actinomycetes</taxon>
        <taxon>Micrococcales</taxon>
        <taxon>Micrococcaceae</taxon>
        <taxon>Arthrobacter</taxon>
    </lineage>
</organism>
<comment type="caution">
    <text evidence="3">The sequence shown here is derived from an EMBL/GenBank/DDBJ whole genome shotgun (WGS) entry which is preliminary data.</text>
</comment>
<evidence type="ECO:0000259" key="2">
    <source>
        <dbReference type="PROSITE" id="PS50995"/>
    </source>
</evidence>
<dbReference type="SMART" id="SM00347">
    <property type="entry name" value="HTH_MARR"/>
    <property type="match status" value="1"/>
</dbReference>
<feature type="compositionally biased region" description="Polar residues" evidence="1">
    <location>
        <begin position="173"/>
        <end position="187"/>
    </location>
</feature>
<evidence type="ECO:0000313" key="4">
    <source>
        <dbReference type="Proteomes" id="UP000247832"/>
    </source>
</evidence>
<dbReference type="Proteomes" id="UP000247832">
    <property type="component" value="Unassembled WGS sequence"/>
</dbReference>
<dbReference type="GO" id="GO:0006950">
    <property type="term" value="P:response to stress"/>
    <property type="evidence" value="ECO:0007669"/>
    <property type="project" value="TreeGrafter"/>
</dbReference>
<evidence type="ECO:0000256" key="1">
    <source>
        <dbReference type="SAM" id="MobiDB-lite"/>
    </source>
</evidence>